<sequence length="288" mass="32133">MRIGLLVSGGLGLILLEKLKNECHLIFVFTDINSRSIIDFCKSNNIECFIGNPRMGKCASFITGKEIDVLVSVNYLFLIEQDVIELPKKYAFNIHGSLLPKYRGRTPHVWAIINGEENTGITAHLIDEGCDTGKILKQVNIPIENDDTGANILEKFAFAYPELVTDVLTQIEKGTISPITQDNTLATYYGKRTPEDGLINWDWCKERIYNWIRAQAPPYPGSFTFLGKSKITFVSSKFSNLGFNYDLRNGTVLALDPLTVKTNNGALELELANKEDLKLLTPALVLGN</sequence>
<dbReference type="SUPFAM" id="SSF53328">
    <property type="entry name" value="Formyltransferase"/>
    <property type="match status" value="1"/>
</dbReference>
<dbReference type="SUPFAM" id="SSF50486">
    <property type="entry name" value="FMT C-terminal domain-like"/>
    <property type="match status" value="1"/>
</dbReference>
<dbReference type="OrthoDB" id="9802815at2"/>
<feature type="domain" description="Formyl transferase N-terminal" evidence="1">
    <location>
        <begin position="65"/>
        <end position="167"/>
    </location>
</feature>
<comment type="caution">
    <text evidence="3">The sequence shown here is derived from an EMBL/GenBank/DDBJ whole genome shotgun (WGS) entry which is preliminary data.</text>
</comment>
<dbReference type="GO" id="GO:0005829">
    <property type="term" value="C:cytosol"/>
    <property type="evidence" value="ECO:0007669"/>
    <property type="project" value="TreeGrafter"/>
</dbReference>
<reference evidence="3 4" key="1">
    <citation type="submission" date="2017-04" db="EMBL/GenBank/DDBJ databases">
        <title>A new member of the family Flavobacteriaceae isolated from ascidians.</title>
        <authorList>
            <person name="Chen L."/>
        </authorList>
    </citation>
    <scope>NUCLEOTIDE SEQUENCE [LARGE SCALE GENOMIC DNA]</scope>
    <source>
        <strain evidence="3 4">HQA918</strain>
    </source>
</reference>
<gene>
    <name evidence="3" type="ORF">B7P33_04475</name>
</gene>
<evidence type="ECO:0000313" key="4">
    <source>
        <dbReference type="Proteomes" id="UP000219559"/>
    </source>
</evidence>
<dbReference type="RefSeq" id="WP_097442078.1">
    <property type="nucleotide sequence ID" value="NZ_NBWU01000001.1"/>
</dbReference>
<dbReference type="Pfam" id="PF02911">
    <property type="entry name" value="Formyl_trans_C"/>
    <property type="match status" value="1"/>
</dbReference>
<dbReference type="Pfam" id="PF00551">
    <property type="entry name" value="Formyl_trans_N"/>
    <property type="match status" value="1"/>
</dbReference>
<dbReference type="PANTHER" id="PTHR11138">
    <property type="entry name" value="METHIONYL-TRNA FORMYLTRANSFERASE"/>
    <property type="match status" value="1"/>
</dbReference>
<dbReference type="InterPro" id="IPR005793">
    <property type="entry name" value="Formyl_trans_C"/>
</dbReference>
<feature type="domain" description="Formyl transferase C-terminal" evidence="2">
    <location>
        <begin position="193"/>
        <end position="281"/>
    </location>
</feature>
<name>A0A2A4GD80_9FLAO</name>
<organism evidence="3 4">
    <name type="scientific">Sediminicola luteus</name>
    <dbReference type="NCBI Taxonomy" id="319238"/>
    <lineage>
        <taxon>Bacteria</taxon>
        <taxon>Pseudomonadati</taxon>
        <taxon>Bacteroidota</taxon>
        <taxon>Flavobacteriia</taxon>
        <taxon>Flavobacteriales</taxon>
        <taxon>Flavobacteriaceae</taxon>
        <taxon>Sediminicola</taxon>
    </lineage>
</organism>
<dbReference type="EMBL" id="NBWU01000001">
    <property type="protein sequence ID" value="PCE66557.1"/>
    <property type="molecule type" value="Genomic_DNA"/>
</dbReference>
<dbReference type="CDD" id="cd08369">
    <property type="entry name" value="FMT_core"/>
    <property type="match status" value="1"/>
</dbReference>
<dbReference type="PANTHER" id="PTHR11138:SF5">
    <property type="entry name" value="METHIONYL-TRNA FORMYLTRANSFERASE, MITOCHONDRIAL"/>
    <property type="match status" value="1"/>
</dbReference>
<keyword evidence="4" id="KW-1185">Reference proteome</keyword>
<dbReference type="Proteomes" id="UP000219559">
    <property type="component" value="Unassembled WGS sequence"/>
</dbReference>
<evidence type="ECO:0000259" key="2">
    <source>
        <dbReference type="Pfam" id="PF02911"/>
    </source>
</evidence>
<evidence type="ECO:0008006" key="5">
    <source>
        <dbReference type="Google" id="ProtNLM"/>
    </source>
</evidence>
<evidence type="ECO:0000259" key="1">
    <source>
        <dbReference type="Pfam" id="PF00551"/>
    </source>
</evidence>
<accession>A0A2A4GD80</accession>
<dbReference type="InterPro" id="IPR002376">
    <property type="entry name" value="Formyl_transf_N"/>
</dbReference>
<dbReference type="Gene3D" id="3.40.50.12230">
    <property type="match status" value="1"/>
</dbReference>
<dbReference type="AlphaFoldDB" id="A0A2A4GD80"/>
<dbReference type="InterPro" id="IPR011034">
    <property type="entry name" value="Formyl_transferase-like_C_sf"/>
</dbReference>
<dbReference type="InterPro" id="IPR036477">
    <property type="entry name" value="Formyl_transf_N_sf"/>
</dbReference>
<dbReference type="GO" id="GO:0004479">
    <property type="term" value="F:methionyl-tRNA formyltransferase activity"/>
    <property type="evidence" value="ECO:0007669"/>
    <property type="project" value="TreeGrafter"/>
</dbReference>
<evidence type="ECO:0000313" key="3">
    <source>
        <dbReference type="EMBL" id="PCE66557.1"/>
    </source>
</evidence>
<proteinExistence type="predicted"/>
<protein>
    <recommendedName>
        <fullName evidence="5">Methionyl-tRNA formyltransferase</fullName>
    </recommendedName>
</protein>